<comment type="caution">
    <text evidence="2">The sequence shown here is derived from an EMBL/GenBank/DDBJ whole genome shotgun (WGS) entry which is preliminary data.</text>
</comment>
<evidence type="ECO:0000313" key="2">
    <source>
        <dbReference type="EMBL" id="KAK4114123.1"/>
    </source>
</evidence>
<dbReference type="SUPFAM" id="SSF48208">
    <property type="entry name" value="Six-hairpin glycosidases"/>
    <property type="match status" value="1"/>
</dbReference>
<name>A0AAN6TGR3_9PEZI</name>
<dbReference type="EMBL" id="MU853337">
    <property type="protein sequence ID" value="KAK4114123.1"/>
    <property type="molecule type" value="Genomic_DNA"/>
</dbReference>
<evidence type="ECO:0000256" key="1">
    <source>
        <dbReference type="SAM" id="SignalP"/>
    </source>
</evidence>
<dbReference type="Gene3D" id="1.50.10.20">
    <property type="match status" value="1"/>
</dbReference>
<protein>
    <submittedName>
        <fullName evidence="2">Glycoside hydrolase family 76 protein</fullName>
    </submittedName>
</protein>
<gene>
    <name evidence="2" type="ORF">N656DRAFT_843699</name>
</gene>
<dbReference type="PANTHER" id="PTHR47791">
    <property type="entry name" value="MEIOTICALLY UP-REGULATED GENE 191 PROTEIN"/>
    <property type="match status" value="1"/>
</dbReference>
<dbReference type="InterPro" id="IPR008928">
    <property type="entry name" value="6-hairpin_glycosidase_sf"/>
</dbReference>
<evidence type="ECO:0000313" key="3">
    <source>
        <dbReference type="Proteomes" id="UP001302812"/>
    </source>
</evidence>
<reference evidence="2" key="2">
    <citation type="submission" date="2023-05" db="EMBL/GenBank/DDBJ databases">
        <authorList>
            <consortium name="Lawrence Berkeley National Laboratory"/>
            <person name="Steindorff A."/>
            <person name="Hensen N."/>
            <person name="Bonometti L."/>
            <person name="Westerberg I."/>
            <person name="Brannstrom I.O."/>
            <person name="Guillou S."/>
            <person name="Cros-Aarteil S."/>
            <person name="Calhoun S."/>
            <person name="Haridas S."/>
            <person name="Kuo A."/>
            <person name="Mondo S."/>
            <person name="Pangilinan J."/>
            <person name="Riley R."/>
            <person name="Labutti K."/>
            <person name="Andreopoulos B."/>
            <person name="Lipzen A."/>
            <person name="Chen C."/>
            <person name="Yanf M."/>
            <person name="Daum C."/>
            <person name="Ng V."/>
            <person name="Clum A."/>
            <person name="Ohm R."/>
            <person name="Martin F."/>
            <person name="Silar P."/>
            <person name="Natvig D."/>
            <person name="Lalanne C."/>
            <person name="Gautier V."/>
            <person name="Ament-Velasquez S.L."/>
            <person name="Kruys A."/>
            <person name="Hutchinson M.I."/>
            <person name="Powell A.J."/>
            <person name="Barry K."/>
            <person name="Miller A.N."/>
            <person name="Grigoriev I.V."/>
            <person name="Debuchy R."/>
            <person name="Gladieux P."/>
            <person name="Thoren M.H."/>
            <person name="Johannesson H."/>
        </authorList>
    </citation>
    <scope>NUCLEOTIDE SEQUENCE</scope>
    <source>
        <strain evidence="2">CBS 508.74</strain>
    </source>
</reference>
<feature type="chain" id="PRO_5043054491" evidence="1">
    <location>
        <begin position="19"/>
        <end position="378"/>
    </location>
</feature>
<dbReference type="GO" id="GO:0016787">
    <property type="term" value="F:hydrolase activity"/>
    <property type="evidence" value="ECO:0007669"/>
    <property type="project" value="UniProtKB-KW"/>
</dbReference>
<reference evidence="2" key="1">
    <citation type="journal article" date="2023" name="Mol. Phylogenet. Evol.">
        <title>Genome-scale phylogeny and comparative genomics of the fungal order Sordariales.</title>
        <authorList>
            <person name="Hensen N."/>
            <person name="Bonometti L."/>
            <person name="Westerberg I."/>
            <person name="Brannstrom I.O."/>
            <person name="Guillou S."/>
            <person name="Cros-Aarteil S."/>
            <person name="Calhoun S."/>
            <person name="Haridas S."/>
            <person name="Kuo A."/>
            <person name="Mondo S."/>
            <person name="Pangilinan J."/>
            <person name="Riley R."/>
            <person name="LaButti K."/>
            <person name="Andreopoulos B."/>
            <person name="Lipzen A."/>
            <person name="Chen C."/>
            <person name="Yan M."/>
            <person name="Daum C."/>
            <person name="Ng V."/>
            <person name="Clum A."/>
            <person name="Steindorff A."/>
            <person name="Ohm R.A."/>
            <person name="Martin F."/>
            <person name="Silar P."/>
            <person name="Natvig D.O."/>
            <person name="Lalanne C."/>
            <person name="Gautier V."/>
            <person name="Ament-Velasquez S.L."/>
            <person name="Kruys A."/>
            <person name="Hutchinson M.I."/>
            <person name="Powell A.J."/>
            <person name="Barry K."/>
            <person name="Miller A.N."/>
            <person name="Grigoriev I.V."/>
            <person name="Debuchy R."/>
            <person name="Gladieux P."/>
            <person name="Hiltunen Thoren M."/>
            <person name="Johannesson H."/>
        </authorList>
    </citation>
    <scope>NUCLEOTIDE SEQUENCE</scope>
    <source>
        <strain evidence="2">CBS 508.74</strain>
    </source>
</reference>
<feature type="signal peptide" evidence="1">
    <location>
        <begin position="1"/>
        <end position="18"/>
    </location>
</feature>
<dbReference type="Pfam" id="PF03663">
    <property type="entry name" value="Glyco_hydro_76"/>
    <property type="match status" value="1"/>
</dbReference>
<organism evidence="2 3">
    <name type="scientific">Canariomyces notabilis</name>
    <dbReference type="NCBI Taxonomy" id="2074819"/>
    <lineage>
        <taxon>Eukaryota</taxon>
        <taxon>Fungi</taxon>
        <taxon>Dikarya</taxon>
        <taxon>Ascomycota</taxon>
        <taxon>Pezizomycotina</taxon>
        <taxon>Sordariomycetes</taxon>
        <taxon>Sordariomycetidae</taxon>
        <taxon>Sordariales</taxon>
        <taxon>Chaetomiaceae</taxon>
        <taxon>Canariomyces</taxon>
    </lineage>
</organism>
<proteinExistence type="predicted"/>
<dbReference type="AlphaFoldDB" id="A0AAN6TGR3"/>
<dbReference type="GO" id="GO:0005975">
    <property type="term" value="P:carbohydrate metabolic process"/>
    <property type="evidence" value="ECO:0007669"/>
    <property type="project" value="InterPro"/>
</dbReference>
<dbReference type="InterPro" id="IPR053169">
    <property type="entry name" value="MUG_Protein"/>
</dbReference>
<keyword evidence="2" id="KW-0378">Hydrolase</keyword>
<accession>A0AAN6TGR3</accession>
<sequence length="378" mass="40977">MRFSLDFAGLAALCGAQGLNFTAVAEAAIDAMNNAFYSPADGRWSPGDAWWPSGVALTSVVDYMRKTGSGQYLSYDHRIIQAQRAPLPWWPHGAGEFRAQTTDDTAWWALAMVRMYDLTGSREYLDIALKDEAYMYQNWTDADCQGGIYNAIANELYIKLAASLYNRLKGQQGAEYLLARAERAWFWFRESGMINSDNLVNDGLVKGEDALCYNNKLPVWTYNQGVILGGLNSTSPRKTPDYLSAAQQIADAVLSSSGLTSPGTGTLTEQACEPAGTCNGDQQLFKGIFAANLAELAAATVAANDHRKRETQRQNRYRDYLARNAESAYANARAVVPGAGDCYGLSWAGPGPGPYDGTGTGKTLSKQASAVALFVGLI</sequence>
<dbReference type="PANTHER" id="PTHR47791:SF3">
    <property type="entry name" value="MEIOTICALLY UP-REGULATED GENE 191 PROTEIN"/>
    <property type="match status" value="1"/>
</dbReference>
<dbReference type="RefSeq" id="XP_064671693.1">
    <property type="nucleotide sequence ID" value="XM_064819102.1"/>
</dbReference>
<keyword evidence="3" id="KW-1185">Reference proteome</keyword>
<dbReference type="InterPro" id="IPR005198">
    <property type="entry name" value="Glyco_hydro_76"/>
</dbReference>
<dbReference type="Proteomes" id="UP001302812">
    <property type="component" value="Unassembled WGS sequence"/>
</dbReference>
<dbReference type="GeneID" id="89943228"/>
<keyword evidence="1" id="KW-0732">Signal</keyword>